<accession>A0A1H5UDH6</accession>
<dbReference type="Proteomes" id="UP000236738">
    <property type="component" value="Unassembled WGS sequence"/>
</dbReference>
<evidence type="ECO:0000256" key="5">
    <source>
        <dbReference type="ARBA" id="ARBA00047422"/>
    </source>
</evidence>
<dbReference type="AlphaFoldDB" id="A0A1H5UDH6"/>
<dbReference type="PRINTS" id="PR00105">
    <property type="entry name" value="C5METTRFRASE"/>
</dbReference>
<dbReference type="PANTHER" id="PTHR46098:SF1">
    <property type="entry name" value="TRNA (CYTOSINE(38)-C(5))-METHYLTRANSFERASE"/>
    <property type="match status" value="1"/>
</dbReference>
<dbReference type="SUPFAM" id="SSF53335">
    <property type="entry name" value="S-adenosyl-L-methionine-dependent methyltransferases"/>
    <property type="match status" value="1"/>
</dbReference>
<keyword evidence="10" id="KW-1185">Reference proteome</keyword>
<dbReference type="InterPro" id="IPR001525">
    <property type="entry name" value="C5_MeTfrase"/>
</dbReference>
<keyword evidence="2 6" id="KW-0808">Transferase</keyword>
<dbReference type="NCBIfam" id="TIGR00675">
    <property type="entry name" value="dcm"/>
    <property type="match status" value="1"/>
</dbReference>
<comment type="catalytic activity">
    <reaction evidence="5 8">
        <text>a 2'-deoxycytidine in DNA + S-adenosyl-L-methionine = a 5-methyl-2'-deoxycytidine in DNA + S-adenosyl-L-homocysteine + H(+)</text>
        <dbReference type="Rhea" id="RHEA:13681"/>
        <dbReference type="Rhea" id="RHEA-COMP:11369"/>
        <dbReference type="Rhea" id="RHEA-COMP:11370"/>
        <dbReference type="ChEBI" id="CHEBI:15378"/>
        <dbReference type="ChEBI" id="CHEBI:57856"/>
        <dbReference type="ChEBI" id="CHEBI:59789"/>
        <dbReference type="ChEBI" id="CHEBI:85452"/>
        <dbReference type="ChEBI" id="CHEBI:85454"/>
        <dbReference type="EC" id="2.1.1.37"/>
    </reaction>
</comment>
<dbReference type="EMBL" id="FNUS01000001">
    <property type="protein sequence ID" value="SEF72351.1"/>
    <property type="molecule type" value="Genomic_DNA"/>
</dbReference>
<dbReference type="GO" id="GO:0003886">
    <property type="term" value="F:DNA (cytosine-5-)-methyltransferase activity"/>
    <property type="evidence" value="ECO:0007669"/>
    <property type="project" value="UniProtKB-EC"/>
</dbReference>
<dbReference type="OrthoDB" id="32195at2"/>
<proteinExistence type="inferred from homology"/>
<dbReference type="RefSeq" id="WP_103913029.1">
    <property type="nucleotide sequence ID" value="NZ_FNUS01000001.1"/>
</dbReference>
<reference evidence="10" key="1">
    <citation type="submission" date="2016-10" db="EMBL/GenBank/DDBJ databases">
        <authorList>
            <person name="Varghese N."/>
            <person name="Submissions S."/>
        </authorList>
    </citation>
    <scope>NUCLEOTIDE SEQUENCE [LARGE SCALE GENOMIC DNA]</scope>
    <source>
        <strain evidence="10">DSM 21580</strain>
    </source>
</reference>
<dbReference type="Gene3D" id="3.90.120.10">
    <property type="entry name" value="DNA Methylase, subunit A, domain 2"/>
    <property type="match status" value="1"/>
</dbReference>
<dbReference type="GO" id="GO:0009307">
    <property type="term" value="P:DNA restriction-modification system"/>
    <property type="evidence" value="ECO:0007669"/>
    <property type="project" value="UniProtKB-KW"/>
</dbReference>
<evidence type="ECO:0000256" key="2">
    <source>
        <dbReference type="ARBA" id="ARBA00022679"/>
    </source>
</evidence>
<keyword evidence="4" id="KW-0680">Restriction system</keyword>
<evidence type="ECO:0000256" key="7">
    <source>
        <dbReference type="RuleBase" id="RU000416"/>
    </source>
</evidence>
<evidence type="ECO:0000256" key="8">
    <source>
        <dbReference type="RuleBase" id="RU000417"/>
    </source>
</evidence>
<dbReference type="PROSITE" id="PS00094">
    <property type="entry name" value="C5_MTASE_1"/>
    <property type="match status" value="1"/>
</dbReference>
<evidence type="ECO:0000313" key="10">
    <source>
        <dbReference type="Proteomes" id="UP000236738"/>
    </source>
</evidence>
<dbReference type="InterPro" id="IPR031303">
    <property type="entry name" value="C5_meth_CS"/>
</dbReference>
<evidence type="ECO:0000256" key="3">
    <source>
        <dbReference type="ARBA" id="ARBA00022691"/>
    </source>
</evidence>
<keyword evidence="3 6" id="KW-0949">S-adenosyl-L-methionine</keyword>
<dbReference type="PROSITE" id="PS00095">
    <property type="entry name" value="C5_MTASE_2"/>
    <property type="match status" value="1"/>
</dbReference>
<evidence type="ECO:0000256" key="1">
    <source>
        <dbReference type="ARBA" id="ARBA00022603"/>
    </source>
</evidence>
<dbReference type="InterPro" id="IPR018117">
    <property type="entry name" value="C5_DNA_meth_AS"/>
</dbReference>
<gene>
    <name evidence="9" type="ORF">SAMN05421847_0733</name>
</gene>
<dbReference type="Gene3D" id="3.40.50.150">
    <property type="entry name" value="Vaccinia Virus protein VP39"/>
    <property type="match status" value="1"/>
</dbReference>
<comment type="similarity">
    <text evidence="6 7">Belongs to the class I-like SAM-binding methyltransferase superfamily. C5-methyltransferase family.</text>
</comment>
<dbReference type="PROSITE" id="PS51679">
    <property type="entry name" value="SAM_MT_C5"/>
    <property type="match status" value="1"/>
</dbReference>
<dbReference type="PANTHER" id="PTHR46098">
    <property type="entry name" value="TRNA (CYTOSINE(38)-C(5))-METHYLTRANSFERASE"/>
    <property type="match status" value="1"/>
</dbReference>
<sequence length="483" mass="55920">MEKIALAEIDDKKTNASEKFSNKSAIITHYLQNYKNKISNFYEKEALKITQEILEKKYPEKIITKKKAEDALRNGLFENLEVPFPSPKNPEFTFIDLFAGIGGFRLALQNLGGKCIYTSEWDQNAKNTYFANFGEIPFGDITNEKTKAFIPTNFDVLCAGFPCQPFSKGGHRNGFEDTRGTLFFDICEIIQKHQPKILLLENVTNLVSHDGGNTYKVILKNLDQLGYIFPEEALILSPDNFGVPTLRPRVYIPCVRKDIAEINVDFIKNIKRNIKFYFSDEVDSIDSIINFEDKDSQISAYELNVLKVWNEFYKNIDLDIIGFPIWTEYFKYDGDYTEFPEWKAKFILKNVSLYQRNQKFIDEWLAKNSNLDGFIKTHRKMEWQAGKSHDDIFDCLIQFRPSGVRVKKADKFSTLVAMNHQQIIGKLRRKISIDESKLLQSFPKNYILNPLPSVALKQLGNSVNVKVVEIIFKLMKEKYLSEN</sequence>
<protein>
    <recommendedName>
        <fullName evidence="8">Cytosine-specific methyltransferase</fullName>
        <ecNumber evidence="8">2.1.1.37</ecNumber>
    </recommendedName>
</protein>
<feature type="active site" evidence="6">
    <location>
        <position position="163"/>
    </location>
</feature>
<keyword evidence="1 6" id="KW-0489">Methyltransferase</keyword>
<evidence type="ECO:0000256" key="4">
    <source>
        <dbReference type="ARBA" id="ARBA00022747"/>
    </source>
</evidence>
<organism evidence="9 10">
    <name type="scientific">Halpernia humi</name>
    <dbReference type="NCBI Taxonomy" id="493375"/>
    <lineage>
        <taxon>Bacteria</taxon>
        <taxon>Pseudomonadati</taxon>
        <taxon>Bacteroidota</taxon>
        <taxon>Flavobacteriia</taxon>
        <taxon>Flavobacteriales</taxon>
        <taxon>Weeksellaceae</taxon>
        <taxon>Chryseobacterium group</taxon>
        <taxon>Halpernia</taxon>
    </lineage>
</organism>
<evidence type="ECO:0000256" key="6">
    <source>
        <dbReference type="PROSITE-ProRule" id="PRU01016"/>
    </source>
</evidence>
<dbReference type="Pfam" id="PF00145">
    <property type="entry name" value="DNA_methylase"/>
    <property type="match status" value="1"/>
</dbReference>
<evidence type="ECO:0000313" key="9">
    <source>
        <dbReference type="EMBL" id="SEF72351.1"/>
    </source>
</evidence>
<dbReference type="InterPro" id="IPR029063">
    <property type="entry name" value="SAM-dependent_MTases_sf"/>
</dbReference>
<name>A0A1H5UDH6_9FLAO</name>
<dbReference type="EC" id="2.1.1.37" evidence="8"/>
<dbReference type="InterPro" id="IPR050750">
    <property type="entry name" value="C5-MTase"/>
</dbReference>
<dbReference type="GO" id="GO:0032259">
    <property type="term" value="P:methylation"/>
    <property type="evidence" value="ECO:0007669"/>
    <property type="project" value="UniProtKB-KW"/>
</dbReference>